<dbReference type="InterPro" id="IPR013783">
    <property type="entry name" value="Ig-like_fold"/>
</dbReference>
<dbReference type="GO" id="GO:0004553">
    <property type="term" value="F:hydrolase activity, hydrolyzing O-glycosyl compounds"/>
    <property type="evidence" value="ECO:0007669"/>
    <property type="project" value="InterPro"/>
</dbReference>
<dbReference type="Pfam" id="PF00404">
    <property type="entry name" value="Dockerin_1"/>
    <property type="match status" value="1"/>
</dbReference>
<dbReference type="InterPro" id="IPR036278">
    <property type="entry name" value="Sialidase_sf"/>
</dbReference>
<dbReference type="EMBL" id="MT631216">
    <property type="protein sequence ID" value="QNO46726.1"/>
    <property type="molecule type" value="Genomic_DNA"/>
</dbReference>
<dbReference type="Gene3D" id="2.60.40.10">
    <property type="entry name" value="Immunoglobulins"/>
    <property type="match status" value="1"/>
</dbReference>
<protein>
    <recommendedName>
        <fullName evidence="2">Dockerin domain-containing protein</fullName>
    </recommendedName>
</protein>
<dbReference type="GO" id="GO:0000272">
    <property type="term" value="P:polysaccharide catabolic process"/>
    <property type="evidence" value="ECO:0007669"/>
    <property type="project" value="InterPro"/>
</dbReference>
<dbReference type="SUPFAM" id="SSF50939">
    <property type="entry name" value="Sialidases"/>
    <property type="match status" value="1"/>
</dbReference>
<name>A0A7G9YFE2_9EURY</name>
<sequence length="1511" mass="166708">MRAIIYILTLTCMAILATSSLVSAADDPPTSSFTDPKNDLVYIYSMLPVPPEKYIGYVDVIACEAEKTVDSLNFRITANSSIPQLSDTVFWTILLDENNDPSDNCLNHPHLGVDTMYTVIYDSSTGSWKIERATYEPEGWWRVRPTDATWGLTSSILVVHISIPLAELGKLGGVVPWKVKTETFNGAAIGDLAPEARLAYLGDPSPEPEIYNPDNGSWISGATGIGAVEVRDASDIASTCFEYSSDGGETWHHISRDYDGDADTYPCESYDASRDGWGTVWDTTGLAEGWYCIRATMTDILGQPGQSQIMVYLDPMPPTQTILQPGFDQMVSGTTVISAGGWDLGISGMVFSVFKVNASSGIEKNVPHTPQGYGCLPASAAASLLWLDNYTNEAGEKPFDDLVTDEMEEPEKITEKLNEMFKTDNRDPVGMPGRHLTSDVEAVSGLKKYIKERKDAGMKGDFVVKALGRKKTATYDTLPANADWVKFYRTMLPHEDILLLLQGTKKNGGYWGHAVTANSFRPLFILLWTSDGCIREPISLIDFMDHNDDTGYREVEMDRDCNITGLEEYYDELSKNDQNISGMIVVSPKTNYEELLDALKENRTTSCDWRPVGYSESPVGIVTIPFPVFVSEWDTTNVADGNYLLKSTAIDRAGNSASDITWITVDNSAPCTTKTIGAPKYKDGYYLTPDTEITLSTDDGCGIGVDSIYYRIWNNGTWSDWTRQHCVPVVVTGTIGTTRTMSRSSTDADCSVSFTLPGTCIHHIEYYATDLLNNTEDVQSQTHIVDNEAPVTITTVGDLGYAMNATVFGEERRVTVATNETLIALNASDDCCRIKTITLRNNNTKKRYHVKIAYKEKNSVGISSHTINSGKSRKFCSGFLRRPKKVSVTISEYIGRKRIPVLPTFELTCQGLVLTAAFGGGKYDYDEKSGCYRHNKSAGPPSPFVIDDLLLEEFCVKKCSNDSEVTCWSGVASTRYLDYYEGTGYWTPNEYAEPFTLDGNGIHILGYYSLDNLGNNEEVNTTEGLNSEIFFLTEQSLEPFFVTPSSDSLVYGNVTLWAGEASGRRVSYARFSYSTDGVNWTYMGVDCDGSEPTVGGELARASDWGDGWSVYWDTSDMEEGLYHIRVEMYGLEGVGAAQISVYLDPTPPMPEIRTPPDEDVVCGSVQLSTYSADEDISRVMWEYSNKTQYYEKDIEEKIQFHYCRNINGRDLSEVCCGPTSAASCLKYWATHGYSSITGNGTINQSQLVNGLARLMRTDENGTTGSNFKKGIEDYLNERGCGCNNPHGLRVGVETNKSRLTFARYRDELEANREDVLWGYEWNRNNNTTGHWVVGKSVNNTRRADSSHEVDIMCPTFGNVSNVSMYDNGTLYRPDVVGRWRYPSMMVMVSEKGSYESPSWVEIANVTDPAGGWAATWDTTETVDGYYFIRATAVDRAGNEGADTIVVRVDNAALPPKGDLDGDGEITAADAVIALAIAAGSRPFDALADVSGDGQVTSLDALMILKAGWAAR</sequence>
<dbReference type="InterPro" id="IPR036439">
    <property type="entry name" value="Dockerin_dom_sf"/>
</dbReference>
<reference evidence="1" key="1">
    <citation type="submission" date="2020-06" db="EMBL/GenBank/DDBJ databases">
        <title>Unique genomic features of the anaerobic methanotrophic archaea.</title>
        <authorList>
            <person name="Chadwick G.L."/>
            <person name="Skennerton C.T."/>
            <person name="Laso-Perez R."/>
            <person name="Leu A.O."/>
            <person name="Speth D.R."/>
            <person name="Yu H."/>
            <person name="Morgan-Lang C."/>
            <person name="Hatzenpichler R."/>
            <person name="Goudeau D."/>
            <person name="Malmstrom R."/>
            <person name="Brazelton W.J."/>
            <person name="Woyke T."/>
            <person name="Hallam S.J."/>
            <person name="Tyson G.W."/>
            <person name="Wegener G."/>
            <person name="Boetius A."/>
            <person name="Orphan V."/>
        </authorList>
    </citation>
    <scope>NUCLEOTIDE SEQUENCE</scope>
</reference>
<proteinExistence type="predicted"/>
<organism evidence="1">
    <name type="scientific">Candidatus Methanogaster sp. ANME-2c ERB4</name>
    <dbReference type="NCBI Taxonomy" id="2759911"/>
    <lineage>
        <taxon>Archaea</taxon>
        <taxon>Methanobacteriati</taxon>
        <taxon>Methanobacteriota</taxon>
        <taxon>Stenosarchaea group</taxon>
        <taxon>Methanomicrobia</taxon>
        <taxon>Methanosarcinales</taxon>
        <taxon>ANME-2 cluster</taxon>
        <taxon>Candidatus Methanogasteraceae</taxon>
        <taxon>Candidatus Methanogaster</taxon>
    </lineage>
</organism>
<dbReference type="CDD" id="cd14256">
    <property type="entry name" value="Dockerin_I"/>
    <property type="match status" value="1"/>
</dbReference>
<dbReference type="Gene3D" id="1.10.1330.10">
    <property type="entry name" value="Dockerin domain"/>
    <property type="match status" value="1"/>
</dbReference>
<evidence type="ECO:0000313" key="1">
    <source>
        <dbReference type="EMBL" id="QNO46726.1"/>
    </source>
</evidence>
<accession>A0A7G9YFE2</accession>
<dbReference type="InterPro" id="IPR002105">
    <property type="entry name" value="Dockerin_1_rpt"/>
</dbReference>
<evidence type="ECO:0008006" key="2">
    <source>
        <dbReference type="Google" id="ProtNLM"/>
    </source>
</evidence>
<dbReference type="SUPFAM" id="SSF63446">
    <property type="entry name" value="Type I dockerin domain"/>
    <property type="match status" value="1"/>
</dbReference>
<gene>
    <name evidence="1" type="ORF">EIOBDEGA_00014</name>
</gene>